<proteinExistence type="predicted"/>
<dbReference type="Proteomes" id="UP001170481">
    <property type="component" value="Unassembled WGS sequence"/>
</dbReference>
<reference evidence="1" key="1">
    <citation type="submission" date="2023-07" db="EMBL/GenBank/DDBJ databases">
        <title>Genome content predicts the carbon catabolic preferences of heterotrophic bacteria.</title>
        <authorList>
            <person name="Gralka M."/>
        </authorList>
    </citation>
    <scope>NUCLEOTIDE SEQUENCE</scope>
    <source>
        <strain evidence="1">C2R13</strain>
    </source>
</reference>
<dbReference type="Gene3D" id="1.10.10.1710">
    <property type="entry name" value="Deoxyribodipyrimidine photolyase-related"/>
    <property type="match status" value="1"/>
</dbReference>
<dbReference type="EMBL" id="JAUORK010000025">
    <property type="protein sequence ID" value="MDO6673446.1"/>
    <property type="molecule type" value="Genomic_DNA"/>
</dbReference>
<accession>A0AAP4X224</accession>
<dbReference type="RefSeq" id="WP_303595129.1">
    <property type="nucleotide sequence ID" value="NZ_JAUORK010000025.1"/>
</dbReference>
<dbReference type="AlphaFoldDB" id="A0AAP4X224"/>
<dbReference type="InterPro" id="IPR014729">
    <property type="entry name" value="Rossmann-like_a/b/a_fold"/>
</dbReference>
<dbReference type="InterPro" id="IPR052551">
    <property type="entry name" value="UV-DNA_repair_photolyase"/>
</dbReference>
<dbReference type="SUPFAM" id="SSF48173">
    <property type="entry name" value="Cryptochrome/photolyase FAD-binding domain"/>
    <property type="match status" value="1"/>
</dbReference>
<dbReference type="Gene3D" id="1.10.579.10">
    <property type="entry name" value="DNA Cyclobutane Dipyrimidine Photolyase, subunit A, domain 3"/>
    <property type="match status" value="1"/>
</dbReference>
<dbReference type="Pfam" id="PF04244">
    <property type="entry name" value="DPRP"/>
    <property type="match status" value="1"/>
</dbReference>
<name>A0AAP4X224_9GAMM</name>
<evidence type="ECO:0000313" key="1">
    <source>
        <dbReference type="EMBL" id="MDO6673446.1"/>
    </source>
</evidence>
<dbReference type="Gene3D" id="1.25.40.80">
    <property type="match status" value="1"/>
</dbReference>
<evidence type="ECO:0000313" key="2">
    <source>
        <dbReference type="Proteomes" id="UP001170481"/>
    </source>
</evidence>
<dbReference type="Gene3D" id="3.40.50.620">
    <property type="entry name" value="HUPs"/>
    <property type="match status" value="1"/>
</dbReference>
<protein>
    <submittedName>
        <fullName evidence="1">Cryptochrome/photolyase family protein</fullName>
    </submittedName>
</protein>
<comment type="caution">
    <text evidence="1">The sequence shown here is derived from an EMBL/GenBank/DDBJ whole genome shotgun (WGS) entry which is preliminary data.</text>
</comment>
<gene>
    <name evidence="1" type="ORF">Q4535_15155</name>
</gene>
<dbReference type="PANTHER" id="PTHR38657:SF1">
    <property type="entry name" value="SLR1343 PROTEIN"/>
    <property type="match status" value="1"/>
</dbReference>
<dbReference type="InterPro" id="IPR036134">
    <property type="entry name" value="Crypto/Photolyase_FAD-like_sf"/>
</dbReference>
<dbReference type="PANTHER" id="PTHR38657">
    <property type="entry name" value="SLR1343 PROTEIN"/>
    <property type="match status" value="1"/>
</dbReference>
<organism evidence="1 2">
    <name type="scientific">Cobetia amphilecti</name>
    <dbReference type="NCBI Taxonomy" id="1055104"/>
    <lineage>
        <taxon>Bacteria</taxon>
        <taxon>Pseudomonadati</taxon>
        <taxon>Pseudomonadota</taxon>
        <taxon>Gammaproteobacteria</taxon>
        <taxon>Oceanospirillales</taxon>
        <taxon>Halomonadaceae</taxon>
        <taxon>Cobetia</taxon>
    </lineage>
</organism>
<sequence>MPDTTPATLRLATRHDFARPLVLILGDQLSHELASLKQAPADSVIAFCEVEEEGRYVPHHPHKIAMMLAAMRHHAQELRECGWQVHESRLEDPDNLQRLASEAERLAALYQCDGVLVTRPGEWRLLDDFLARREAGSVRWEVLEDTRFFTTPAAFAGWAEGRKQLRMEYFYREQRRDTDLLMEGSEPAGGKFNHDHDNREPIPDDFHAPPPPVHAHHEDVTTREVLTLVATRFGEQASDKERHFGSLENFNWAVTRAQARSDLTHFLDHCLADFGRYQDAIEDSDPFLFHSRLSAALNIGLLSPQEVCNAVDAAWRRGEVPINSAEGFIRQILGWREYVRGIYWTRMPGYKRENRLEASRNLPEFFWTGDSGMRCLDQAIASTREHAYAHHIRRLMVTGNFALLCGVKPEALCDWYLAVYVDACEWVELPNTLGMVLHADGGLMGSKPYCASGKYIDRMSNHCASCQYSPKKVTGPQACPLNSLYWHFIERHREALSRNPRMSLVYGSWRRMKDDKRDALLQQADAFLARLDSAADYGSDAHRAGYYAAPSSLTPDKESS</sequence>
<dbReference type="InterPro" id="IPR007357">
    <property type="entry name" value="PhrB-like"/>
</dbReference>